<protein>
    <submittedName>
        <fullName evidence="7">Radical SAM protein</fullName>
    </submittedName>
</protein>
<evidence type="ECO:0000259" key="6">
    <source>
        <dbReference type="PROSITE" id="PS51918"/>
    </source>
</evidence>
<dbReference type="SFLD" id="SFLDS00029">
    <property type="entry name" value="Radical_SAM"/>
    <property type="match status" value="1"/>
</dbReference>
<keyword evidence="8" id="KW-1185">Reference proteome</keyword>
<feature type="domain" description="Radical SAM core" evidence="6">
    <location>
        <begin position="25"/>
        <end position="249"/>
    </location>
</feature>
<evidence type="ECO:0000256" key="1">
    <source>
        <dbReference type="ARBA" id="ARBA00001966"/>
    </source>
</evidence>
<keyword evidence="4" id="KW-0408">Iron</keyword>
<dbReference type="InterPro" id="IPR013785">
    <property type="entry name" value="Aldolase_TIM"/>
</dbReference>
<evidence type="ECO:0000256" key="3">
    <source>
        <dbReference type="ARBA" id="ARBA00022723"/>
    </source>
</evidence>
<comment type="cofactor">
    <cofactor evidence="1">
        <name>[4Fe-4S] cluster</name>
        <dbReference type="ChEBI" id="CHEBI:49883"/>
    </cofactor>
</comment>
<dbReference type="PANTHER" id="PTHR11228">
    <property type="entry name" value="RADICAL SAM DOMAIN PROTEIN"/>
    <property type="match status" value="1"/>
</dbReference>
<gene>
    <name evidence="7" type="ORF">ACFPTO_08245</name>
</gene>
<dbReference type="InterPro" id="IPR058240">
    <property type="entry name" value="rSAM_sf"/>
</dbReference>
<dbReference type="Proteomes" id="UP001596103">
    <property type="component" value="Unassembled WGS sequence"/>
</dbReference>
<dbReference type="SFLD" id="SFLDG01067">
    <property type="entry name" value="SPASM/twitch_domain_containing"/>
    <property type="match status" value="1"/>
</dbReference>
<evidence type="ECO:0000256" key="5">
    <source>
        <dbReference type="ARBA" id="ARBA00023014"/>
    </source>
</evidence>
<proteinExistence type="predicted"/>
<dbReference type="Pfam" id="PF04055">
    <property type="entry name" value="Radical_SAM"/>
    <property type="match status" value="1"/>
</dbReference>
<name>A0ABW0J6X4_9BURK</name>
<keyword evidence="2" id="KW-0949">S-adenosyl-L-methionine</keyword>
<dbReference type="SMART" id="SM00729">
    <property type="entry name" value="Elp3"/>
    <property type="match status" value="1"/>
</dbReference>
<reference evidence="8" key="1">
    <citation type="journal article" date="2019" name="Int. J. Syst. Evol. Microbiol.">
        <title>The Global Catalogue of Microorganisms (GCM) 10K type strain sequencing project: providing services to taxonomists for standard genome sequencing and annotation.</title>
        <authorList>
            <consortium name="The Broad Institute Genomics Platform"/>
            <consortium name="The Broad Institute Genome Sequencing Center for Infectious Disease"/>
            <person name="Wu L."/>
            <person name="Ma J."/>
        </authorList>
    </citation>
    <scope>NUCLEOTIDE SEQUENCE [LARGE SCALE GENOMIC DNA]</scope>
    <source>
        <strain evidence="8">CCUG 56042</strain>
    </source>
</reference>
<dbReference type="PANTHER" id="PTHR11228:SF7">
    <property type="entry name" value="PQQA PEPTIDE CYCLASE"/>
    <property type="match status" value="1"/>
</dbReference>
<dbReference type="InterPro" id="IPR006638">
    <property type="entry name" value="Elp3/MiaA/NifB-like_rSAM"/>
</dbReference>
<evidence type="ECO:0000256" key="4">
    <source>
        <dbReference type="ARBA" id="ARBA00023004"/>
    </source>
</evidence>
<dbReference type="InterPro" id="IPR007197">
    <property type="entry name" value="rSAM"/>
</dbReference>
<sequence>MDRLARDVGIAAPAKPDTGAAGPGNILPAVCDISVTNVCNAACDFCGFSRDKKLVGPRRYLDPEAFARALPVLRRRHIKYVTFQGGEPLVHPGMAAIVASASQAGMECGLITNGWFLARHIPDLAHAGLKRLLVSIDSHDLGEHELNRGLNGLGKRIKEGIAAARTHGISTTASVTVSRLVNYEKLPETFAQLGFDSVAFSYPRRAPFGSSSLVYDEDSKLIDLDEKELVDALHAIARMKRHFRVLDPAGALAEVERFVRGEPQRVPCIGGNKYFYIDWNLDIWRCEAWPEPMGSVFDLDHIPADKEPCNACMMACYRHASVLMHGASATADALQAISHGDVRRAVAALHQGGILYSLWSLSRETLPRQALRSKIKIVPAPTAPAGQ</sequence>
<organism evidence="7 8">
    <name type="scientific">Paraburkholderia denitrificans</name>
    <dbReference type="NCBI Taxonomy" id="694025"/>
    <lineage>
        <taxon>Bacteria</taxon>
        <taxon>Pseudomonadati</taxon>
        <taxon>Pseudomonadota</taxon>
        <taxon>Betaproteobacteria</taxon>
        <taxon>Burkholderiales</taxon>
        <taxon>Burkholderiaceae</taxon>
        <taxon>Paraburkholderia</taxon>
    </lineage>
</organism>
<evidence type="ECO:0000313" key="7">
    <source>
        <dbReference type="EMBL" id="MFC5428790.1"/>
    </source>
</evidence>
<accession>A0ABW0J6X4</accession>
<dbReference type="InterPro" id="IPR050377">
    <property type="entry name" value="Radical_SAM_PqqE_MftC-like"/>
</dbReference>
<evidence type="ECO:0000313" key="8">
    <source>
        <dbReference type="Proteomes" id="UP001596103"/>
    </source>
</evidence>
<dbReference type="SUPFAM" id="SSF102114">
    <property type="entry name" value="Radical SAM enzymes"/>
    <property type="match status" value="1"/>
</dbReference>
<evidence type="ECO:0000256" key="2">
    <source>
        <dbReference type="ARBA" id="ARBA00022691"/>
    </source>
</evidence>
<comment type="caution">
    <text evidence="7">The sequence shown here is derived from an EMBL/GenBank/DDBJ whole genome shotgun (WGS) entry which is preliminary data.</text>
</comment>
<keyword evidence="3" id="KW-0479">Metal-binding</keyword>
<dbReference type="CDD" id="cd01335">
    <property type="entry name" value="Radical_SAM"/>
    <property type="match status" value="1"/>
</dbReference>
<dbReference type="PROSITE" id="PS51918">
    <property type="entry name" value="RADICAL_SAM"/>
    <property type="match status" value="1"/>
</dbReference>
<dbReference type="RefSeq" id="WP_377710739.1">
    <property type="nucleotide sequence ID" value="NZ_JBHSMP010000011.1"/>
</dbReference>
<dbReference type="EMBL" id="JBHSMP010000011">
    <property type="protein sequence ID" value="MFC5428790.1"/>
    <property type="molecule type" value="Genomic_DNA"/>
</dbReference>
<keyword evidence="5" id="KW-0411">Iron-sulfur</keyword>
<dbReference type="Gene3D" id="3.20.20.70">
    <property type="entry name" value="Aldolase class I"/>
    <property type="match status" value="1"/>
</dbReference>